<evidence type="ECO:0000313" key="6">
    <source>
        <dbReference type="EMBL" id="MBB5629797.1"/>
    </source>
</evidence>
<dbReference type="PROSITE" id="PS00211">
    <property type="entry name" value="ABC_TRANSPORTER_1"/>
    <property type="match status" value="1"/>
</dbReference>
<keyword evidence="2" id="KW-0813">Transport</keyword>
<dbReference type="GO" id="GO:0005524">
    <property type="term" value="F:ATP binding"/>
    <property type="evidence" value="ECO:0007669"/>
    <property type="project" value="UniProtKB-KW"/>
</dbReference>
<evidence type="ECO:0000313" key="7">
    <source>
        <dbReference type="Proteomes" id="UP000588112"/>
    </source>
</evidence>
<name>A0A7W9DSK0_9ACTN</name>
<evidence type="ECO:0000256" key="4">
    <source>
        <dbReference type="ARBA" id="ARBA00022840"/>
    </source>
</evidence>
<evidence type="ECO:0000256" key="3">
    <source>
        <dbReference type="ARBA" id="ARBA00022741"/>
    </source>
</evidence>
<sequence>MIEVRRLGKRHGDVLAVDGLTFDVKPGVVTGFLGPNGAGKSTTMRMILGLDAPTEGTARVLGFRPADLPAPMRAVGALLDAGAVHPRRTARDHLRWLALSNRLPGGRVEEVLDLVGLTAAAGRRAGGFSLGMLQRLGIAAAMLGDPEVLVLDEPVNGLDPEGIVWIRTMLRDLAAEGRTLLVSSHLMAEMALTADRLIVIARGRLVADTTVDAFARPEGVLVRTPHARAFARALIASGAAAVRHDHDARGDQDGGELLVSGMTAEEIGRLAAAERVVLHELAPRRASLEDAFMELTRDAVEYGAANGAVR</sequence>
<dbReference type="Proteomes" id="UP000588112">
    <property type="component" value="Unassembled WGS sequence"/>
</dbReference>
<protein>
    <submittedName>
        <fullName evidence="6">ABC-2 type transport system ATP-binding protein</fullName>
    </submittedName>
</protein>
<comment type="similarity">
    <text evidence="1">Belongs to the ABC transporter superfamily.</text>
</comment>
<dbReference type="EMBL" id="JACHBR010000001">
    <property type="protein sequence ID" value="MBB5629797.1"/>
    <property type="molecule type" value="Genomic_DNA"/>
</dbReference>
<comment type="caution">
    <text evidence="6">The sequence shown here is derived from an EMBL/GenBank/DDBJ whole genome shotgun (WGS) entry which is preliminary data.</text>
</comment>
<dbReference type="InterPro" id="IPR017871">
    <property type="entry name" value="ABC_transporter-like_CS"/>
</dbReference>
<feature type="domain" description="ABC transporter" evidence="5">
    <location>
        <begin position="2"/>
        <end position="227"/>
    </location>
</feature>
<dbReference type="SUPFAM" id="SSF52540">
    <property type="entry name" value="P-loop containing nucleoside triphosphate hydrolases"/>
    <property type="match status" value="1"/>
</dbReference>
<dbReference type="RefSeq" id="WP_184615155.1">
    <property type="nucleotide sequence ID" value="NZ_BOOS01000031.1"/>
</dbReference>
<keyword evidence="7" id="KW-1185">Reference proteome</keyword>
<dbReference type="AlphaFoldDB" id="A0A7W9DSK0"/>
<gene>
    <name evidence="6" type="ORF">BJ981_005496</name>
</gene>
<evidence type="ECO:0000256" key="1">
    <source>
        <dbReference type="ARBA" id="ARBA00005417"/>
    </source>
</evidence>
<dbReference type="InterPro" id="IPR003593">
    <property type="entry name" value="AAA+_ATPase"/>
</dbReference>
<keyword evidence="4 6" id="KW-0067">ATP-binding</keyword>
<organism evidence="6 7">
    <name type="scientific">Sphaerisporangium krabiense</name>
    <dbReference type="NCBI Taxonomy" id="763782"/>
    <lineage>
        <taxon>Bacteria</taxon>
        <taxon>Bacillati</taxon>
        <taxon>Actinomycetota</taxon>
        <taxon>Actinomycetes</taxon>
        <taxon>Streptosporangiales</taxon>
        <taxon>Streptosporangiaceae</taxon>
        <taxon>Sphaerisporangium</taxon>
    </lineage>
</organism>
<dbReference type="GO" id="GO:0016887">
    <property type="term" value="F:ATP hydrolysis activity"/>
    <property type="evidence" value="ECO:0007669"/>
    <property type="project" value="InterPro"/>
</dbReference>
<dbReference type="PANTHER" id="PTHR43335">
    <property type="entry name" value="ABC TRANSPORTER, ATP-BINDING PROTEIN"/>
    <property type="match status" value="1"/>
</dbReference>
<dbReference type="PROSITE" id="PS50893">
    <property type="entry name" value="ABC_TRANSPORTER_2"/>
    <property type="match status" value="1"/>
</dbReference>
<keyword evidence="3" id="KW-0547">Nucleotide-binding</keyword>
<dbReference type="InterPro" id="IPR003439">
    <property type="entry name" value="ABC_transporter-like_ATP-bd"/>
</dbReference>
<evidence type="ECO:0000259" key="5">
    <source>
        <dbReference type="PROSITE" id="PS50893"/>
    </source>
</evidence>
<evidence type="ECO:0000256" key="2">
    <source>
        <dbReference type="ARBA" id="ARBA00022448"/>
    </source>
</evidence>
<accession>A0A7W9DSK0</accession>
<dbReference type="Pfam" id="PF00005">
    <property type="entry name" value="ABC_tran"/>
    <property type="match status" value="1"/>
</dbReference>
<dbReference type="Gene3D" id="3.40.50.300">
    <property type="entry name" value="P-loop containing nucleotide triphosphate hydrolases"/>
    <property type="match status" value="1"/>
</dbReference>
<dbReference type="SMART" id="SM00382">
    <property type="entry name" value="AAA"/>
    <property type="match status" value="1"/>
</dbReference>
<dbReference type="InterPro" id="IPR027417">
    <property type="entry name" value="P-loop_NTPase"/>
</dbReference>
<proteinExistence type="inferred from homology"/>
<reference evidence="6 7" key="1">
    <citation type="submission" date="2020-08" db="EMBL/GenBank/DDBJ databases">
        <title>Sequencing the genomes of 1000 actinobacteria strains.</title>
        <authorList>
            <person name="Klenk H.-P."/>
        </authorList>
    </citation>
    <scope>NUCLEOTIDE SEQUENCE [LARGE SCALE GENOMIC DNA]</scope>
    <source>
        <strain evidence="6 7">DSM 45790</strain>
    </source>
</reference>
<dbReference type="PANTHER" id="PTHR43335:SF4">
    <property type="entry name" value="ABC TRANSPORTER, ATP-BINDING PROTEIN"/>
    <property type="match status" value="1"/>
</dbReference>